<feature type="domain" description="CRISPR type III-associated protein" evidence="7">
    <location>
        <begin position="7"/>
        <end position="228"/>
    </location>
</feature>
<dbReference type="InterPro" id="IPR005537">
    <property type="entry name" value="RAMP_III_fam"/>
</dbReference>
<dbReference type="GO" id="GO:0051607">
    <property type="term" value="P:defense response to virus"/>
    <property type="evidence" value="ECO:0007669"/>
    <property type="project" value="UniProtKB-KW"/>
</dbReference>
<gene>
    <name evidence="8" type="primary">csm5</name>
    <name evidence="8" type="ordered locus">BFO_2341</name>
</gene>
<dbReference type="AlphaFoldDB" id="G8UKC8"/>
<dbReference type="KEGG" id="tfo:BFO_2341"/>
<evidence type="ECO:0000256" key="4">
    <source>
        <dbReference type="ARBA" id="ARBA00022884"/>
    </source>
</evidence>
<keyword evidence="9" id="KW-1185">Reference proteome</keyword>
<dbReference type="GO" id="GO:0003723">
    <property type="term" value="F:RNA binding"/>
    <property type="evidence" value="ECO:0007669"/>
    <property type="project" value="UniProtKB-KW"/>
</dbReference>
<dbReference type="InterPro" id="IPR010173">
    <property type="entry name" value="CRISPR-assoc_Csm5"/>
</dbReference>
<evidence type="ECO:0000313" key="8">
    <source>
        <dbReference type="EMBL" id="AEW22620.1"/>
    </source>
</evidence>
<comment type="function">
    <text evidence="1">This subunit might be involved in maturation of a crRNA intermediate to its mature form.</text>
</comment>
<evidence type="ECO:0000313" key="9">
    <source>
        <dbReference type="Proteomes" id="UP000005436"/>
    </source>
</evidence>
<accession>G8UKC8</accession>
<evidence type="ECO:0000256" key="6">
    <source>
        <dbReference type="ARBA" id="ARBA00031720"/>
    </source>
</evidence>
<evidence type="ECO:0000256" key="5">
    <source>
        <dbReference type="ARBA" id="ARBA00023118"/>
    </source>
</evidence>
<protein>
    <recommendedName>
        <fullName evidence="3">CRISPR system Cms protein Csm5</fullName>
    </recommendedName>
    <alternativeName>
        <fullName evidence="6">CRISPR type III A-associated protein Csm5</fullName>
    </alternativeName>
</protein>
<evidence type="ECO:0000256" key="2">
    <source>
        <dbReference type="ARBA" id="ARBA00006680"/>
    </source>
</evidence>
<dbReference type="eggNOG" id="COG1332">
    <property type="taxonomic scope" value="Bacteria"/>
</dbReference>
<dbReference type="Proteomes" id="UP000005436">
    <property type="component" value="Chromosome"/>
</dbReference>
<dbReference type="GeneID" id="34759375"/>
<evidence type="ECO:0000256" key="1">
    <source>
        <dbReference type="ARBA" id="ARBA00003088"/>
    </source>
</evidence>
<name>G8UKC8_TANFA</name>
<dbReference type="STRING" id="203275.BFO_2341"/>
<dbReference type="NCBIfam" id="TIGR01899">
    <property type="entry name" value="cas_TM1807_csm5"/>
    <property type="match status" value="1"/>
</dbReference>
<dbReference type="Pfam" id="PF03787">
    <property type="entry name" value="RAMPs"/>
    <property type="match status" value="1"/>
</dbReference>
<dbReference type="PATRIC" id="fig|203275.8.peg.2117"/>
<proteinExistence type="inferred from homology"/>
<keyword evidence="4" id="KW-0694">RNA-binding</keyword>
<dbReference type="EMBL" id="CP003191">
    <property type="protein sequence ID" value="AEW22620.1"/>
    <property type="molecule type" value="Genomic_DNA"/>
</dbReference>
<sequence length="384" mass="43877">MNESAYKITTLTPVSIGDGNTLSAFADYVLEKGKIHYINQQAIRDKMGKSPELIDFYVEGMIRGKSNMTNTFDLKNFIFNRLKLTLQQAALYSIEAKNVSGKKEFYTVVKNAGQSPYIPGSTLKGAIKTALLYDWLIEADEGQQWCSNYLNNITNKGLTATLDKELSREFDKFELGVSDSSLLEFDTLQAIDIKRLNIKKGTLDIPQTREAVKENIACECEIRNVRKLIAEKADGTKVYKNYSWEELCRIINTFSRHSSDAEWTILSETGKKIDDDIYFSLEDFYEDVEKKTESSTTAYLRLGTGKGFYFNSIALALYDCDGTENKGQFLKFLKTCGYGKVYNIKERRVEEYDLNPNEFPITRFVEITETKPLGWIQLECLNKE</sequence>
<organism evidence="8 9">
    <name type="scientific">Tannerella forsythia (strain ATCC 43037 / JCM 10827 / CCUG 21028 A / KCTC 5666 / FDC 338)</name>
    <name type="common">Bacteroides forsythus</name>
    <dbReference type="NCBI Taxonomy" id="203275"/>
    <lineage>
        <taxon>Bacteria</taxon>
        <taxon>Pseudomonadati</taxon>
        <taxon>Bacteroidota</taxon>
        <taxon>Bacteroidia</taxon>
        <taxon>Bacteroidales</taxon>
        <taxon>Tannerellaceae</taxon>
        <taxon>Tannerella</taxon>
    </lineage>
</organism>
<keyword evidence="5" id="KW-0051">Antiviral defense</keyword>
<dbReference type="PANTHER" id="PTHR38007">
    <property type="entry name" value="CRISPR SYSTEM CMS PROTEIN CSM5"/>
    <property type="match status" value="1"/>
</dbReference>
<dbReference type="PANTHER" id="PTHR38007:SF1">
    <property type="entry name" value="CRISPR SYSTEM CMS PROTEIN CSM5"/>
    <property type="match status" value="1"/>
</dbReference>
<comment type="similarity">
    <text evidence="2">Belongs to the CRISPR-associated Csm5 family.</text>
</comment>
<evidence type="ECO:0000256" key="3">
    <source>
        <dbReference type="ARBA" id="ARBA00016113"/>
    </source>
</evidence>
<dbReference type="RefSeq" id="WP_014225634.1">
    <property type="nucleotide sequence ID" value="NC_016610.1"/>
</dbReference>
<dbReference type="HOGENOM" id="CLU_036878_3_0_10"/>
<evidence type="ECO:0000259" key="7">
    <source>
        <dbReference type="Pfam" id="PF03787"/>
    </source>
</evidence>
<reference evidence="9" key="1">
    <citation type="submission" date="2011-12" db="EMBL/GenBank/DDBJ databases">
        <title>Complete sequence of Tannerella forsythia ATCC 43037.</title>
        <authorList>
            <person name="Dewhirst F."/>
            <person name="Tanner A."/>
            <person name="Izard J."/>
            <person name="Brinkac L."/>
            <person name="Durkin A.S."/>
            <person name="Hostetler J."/>
            <person name="Shetty J."/>
            <person name="Torralba M."/>
            <person name="Gill S."/>
            <person name="Nelson K."/>
        </authorList>
    </citation>
    <scope>NUCLEOTIDE SEQUENCE [LARGE SCALE GENOMIC DNA]</scope>
    <source>
        <strain evidence="9">ATCC 43037 / JCM 10827 / CCUG 33226 / KCTC 5666 / FDC 338</strain>
    </source>
</reference>